<dbReference type="InterPro" id="IPR010562">
    <property type="entry name" value="Haemolymph_juvenile_hormone-bd"/>
</dbReference>
<name>A0A1I8NM47_STOCA</name>
<reference evidence="4" key="1">
    <citation type="submission" date="2020-05" db="UniProtKB">
        <authorList>
            <consortium name="EnsemblMetazoa"/>
        </authorList>
    </citation>
    <scope>IDENTIFICATION</scope>
    <source>
        <strain evidence="4">USDA</strain>
    </source>
</reference>
<dbReference type="PANTHER" id="PTHR11008">
    <property type="entry name" value="PROTEIN TAKEOUT-LIKE PROTEIN"/>
    <property type="match status" value="1"/>
</dbReference>
<dbReference type="GO" id="GO:0005615">
    <property type="term" value="C:extracellular space"/>
    <property type="evidence" value="ECO:0007669"/>
    <property type="project" value="TreeGrafter"/>
</dbReference>
<proteinExistence type="inferred from homology"/>
<evidence type="ECO:0000256" key="3">
    <source>
        <dbReference type="ARBA" id="ARBA00060902"/>
    </source>
</evidence>
<evidence type="ECO:0000313" key="4">
    <source>
        <dbReference type="EnsemblMetazoa" id="SCAU000215-PA"/>
    </source>
</evidence>
<gene>
    <name evidence="4" type="primary">106094549</name>
</gene>
<dbReference type="OrthoDB" id="8175281at2759"/>
<dbReference type="EnsemblMetazoa" id="SCAU000215-RA">
    <property type="protein sequence ID" value="SCAU000215-PA"/>
    <property type="gene ID" value="SCAU000215"/>
</dbReference>
<keyword evidence="5" id="KW-1185">Reference proteome</keyword>
<dbReference type="SMART" id="SM00700">
    <property type="entry name" value="JHBP"/>
    <property type="match status" value="1"/>
</dbReference>
<evidence type="ECO:0000256" key="2">
    <source>
        <dbReference type="ARBA" id="ARBA00023108"/>
    </source>
</evidence>
<sequence>MLFVSVQSAYVVLLITLAAGLIKARIHTVKPDFLTQCQLTDPELNDCFGRNFQALFSEWNDDDTGLYSVGALDPLFIKDLNIDHDLSPPVSIHANLHNLEVRGLGDIHVDHFSFDINKLIATSTLVVPKLNINSDYSIKGRILSLALNGNGKAFIRADHLEIKLVMGFKLRDEDGFTFADIEELYVDIKEVGGFGIRLDNLFHGHEVLEESANAVFNDNWHEFYEILRPAIKVAIETIMTDRLSKLFSYIPATYFIEDIPTAANYNGWE</sequence>
<dbReference type="GO" id="GO:0007623">
    <property type="term" value="P:circadian rhythm"/>
    <property type="evidence" value="ECO:0007669"/>
    <property type="project" value="UniProtKB-ARBA"/>
</dbReference>
<dbReference type="AlphaFoldDB" id="A0A1I8NM47"/>
<organism evidence="4 5">
    <name type="scientific">Stomoxys calcitrans</name>
    <name type="common">Stable fly</name>
    <name type="synonym">Conops calcitrans</name>
    <dbReference type="NCBI Taxonomy" id="35570"/>
    <lineage>
        <taxon>Eukaryota</taxon>
        <taxon>Metazoa</taxon>
        <taxon>Ecdysozoa</taxon>
        <taxon>Arthropoda</taxon>
        <taxon>Hexapoda</taxon>
        <taxon>Insecta</taxon>
        <taxon>Pterygota</taxon>
        <taxon>Neoptera</taxon>
        <taxon>Endopterygota</taxon>
        <taxon>Diptera</taxon>
        <taxon>Brachycera</taxon>
        <taxon>Muscomorpha</taxon>
        <taxon>Muscoidea</taxon>
        <taxon>Muscidae</taxon>
        <taxon>Stomoxys</taxon>
    </lineage>
</organism>
<keyword evidence="1" id="KW-0732">Signal</keyword>
<dbReference type="Proteomes" id="UP000095300">
    <property type="component" value="Unassembled WGS sequence"/>
</dbReference>
<evidence type="ECO:0008006" key="6">
    <source>
        <dbReference type="Google" id="ProtNLM"/>
    </source>
</evidence>
<evidence type="ECO:0000256" key="1">
    <source>
        <dbReference type="ARBA" id="ARBA00022729"/>
    </source>
</evidence>
<dbReference type="Pfam" id="PF06585">
    <property type="entry name" value="JHBP"/>
    <property type="match status" value="1"/>
</dbReference>
<dbReference type="InterPro" id="IPR038606">
    <property type="entry name" value="To_sf"/>
</dbReference>
<keyword evidence="2" id="KW-0090">Biological rhythms</keyword>
<dbReference type="VEuPathDB" id="VectorBase:SCAU000215"/>
<dbReference type="FunFam" id="3.15.10.30:FF:000001">
    <property type="entry name" value="Takeout-like protein 1"/>
    <property type="match status" value="1"/>
</dbReference>
<accession>A0A1I8NM47</accession>
<evidence type="ECO:0000313" key="5">
    <source>
        <dbReference type="Proteomes" id="UP000095300"/>
    </source>
</evidence>
<dbReference type="Gene3D" id="3.15.10.30">
    <property type="entry name" value="Haemolymph juvenile hormone binding protein"/>
    <property type="match status" value="1"/>
</dbReference>
<dbReference type="PANTHER" id="PTHR11008:SF25">
    <property type="entry name" value="IP09473P-RELATED"/>
    <property type="match status" value="1"/>
</dbReference>
<comment type="similarity">
    <text evidence="3">Belongs to the TO family.</text>
</comment>
<protein>
    <recommendedName>
        <fullName evidence="6">Hemolymph juvenile hormone binding protein</fullName>
    </recommendedName>
</protein>